<evidence type="ECO:0000256" key="2">
    <source>
        <dbReference type="ARBA" id="ARBA00022692"/>
    </source>
</evidence>
<reference evidence="8" key="1">
    <citation type="submission" date="2024-06" db="EMBL/GenBank/DDBJ databases">
        <title>Multi-omics analyses provide insights into the biosynthesis of the anticancer antibiotic pleurotin in Hohenbuehelia grisea.</title>
        <authorList>
            <person name="Weaver J.A."/>
            <person name="Alberti F."/>
        </authorList>
    </citation>
    <scope>NUCLEOTIDE SEQUENCE [LARGE SCALE GENOMIC DNA]</scope>
    <source>
        <strain evidence="8">T-177</strain>
    </source>
</reference>
<comment type="subcellular location">
    <subcellularLocation>
        <location evidence="1">Membrane</location>
        <topology evidence="1">Single-pass membrane protein</topology>
    </subcellularLocation>
</comment>
<dbReference type="Proteomes" id="UP001556367">
    <property type="component" value="Unassembled WGS sequence"/>
</dbReference>
<keyword evidence="3 6" id="KW-1133">Transmembrane helix</keyword>
<protein>
    <recommendedName>
        <fullName evidence="9">Transmembrane protein</fullName>
    </recommendedName>
</protein>
<dbReference type="PANTHER" id="PTHR15549">
    <property type="entry name" value="PAIRED IMMUNOGLOBULIN-LIKE TYPE 2 RECEPTOR"/>
    <property type="match status" value="1"/>
</dbReference>
<evidence type="ECO:0000256" key="5">
    <source>
        <dbReference type="SAM" id="MobiDB-lite"/>
    </source>
</evidence>
<dbReference type="Gene3D" id="2.60.120.260">
    <property type="entry name" value="Galactose-binding domain-like"/>
    <property type="match status" value="2"/>
</dbReference>
<organism evidence="7 8">
    <name type="scientific">Hohenbuehelia grisea</name>
    <dbReference type="NCBI Taxonomy" id="104357"/>
    <lineage>
        <taxon>Eukaryota</taxon>
        <taxon>Fungi</taxon>
        <taxon>Dikarya</taxon>
        <taxon>Basidiomycota</taxon>
        <taxon>Agaricomycotina</taxon>
        <taxon>Agaricomycetes</taxon>
        <taxon>Agaricomycetidae</taxon>
        <taxon>Agaricales</taxon>
        <taxon>Pleurotineae</taxon>
        <taxon>Pleurotaceae</taxon>
        <taxon>Hohenbuehelia</taxon>
    </lineage>
</organism>
<evidence type="ECO:0000256" key="4">
    <source>
        <dbReference type="ARBA" id="ARBA00023136"/>
    </source>
</evidence>
<gene>
    <name evidence="7" type="ORF">HGRIS_006992</name>
</gene>
<name>A0ABR3JAU2_9AGAR</name>
<comment type="caution">
    <text evidence="7">The sequence shown here is derived from an EMBL/GenBank/DDBJ whole genome shotgun (WGS) entry which is preliminary data.</text>
</comment>
<feature type="region of interest" description="Disordered" evidence="5">
    <location>
        <begin position="351"/>
        <end position="384"/>
    </location>
</feature>
<proteinExistence type="predicted"/>
<dbReference type="EMBL" id="JASNQZ010000010">
    <property type="protein sequence ID" value="KAL0952764.1"/>
    <property type="molecule type" value="Genomic_DNA"/>
</dbReference>
<feature type="region of interest" description="Disordered" evidence="5">
    <location>
        <begin position="431"/>
        <end position="456"/>
    </location>
</feature>
<accession>A0ABR3JAU2</accession>
<keyword evidence="2 6" id="KW-0812">Transmembrane</keyword>
<evidence type="ECO:0008006" key="9">
    <source>
        <dbReference type="Google" id="ProtNLM"/>
    </source>
</evidence>
<evidence type="ECO:0000313" key="7">
    <source>
        <dbReference type="EMBL" id="KAL0952764.1"/>
    </source>
</evidence>
<feature type="compositionally biased region" description="Low complexity" evidence="5">
    <location>
        <begin position="361"/>
        <end position="375"/>
    </location>
</feature>
<keyword evidence="4 6" id="KW-0472">Membrane</keyword>
<feature type="transmembrane region" description="Helical" evidence="6">
    <location>
        <begin position="288"/>
        <end position="312"/>
    </location>
</feature>
<dbReference type="PANTHER" id="PTHR15549:SF26">
    <property type="entry name" value="AXIAL BUDDING PATTERN PROTEIN 2-RELATED"/>
    <property type="match status" value="1"/>
</dbReference>
<dbReference type="InterPro" id="IPR051694">
    <property type="entry name" value="Immunoregulatory_rcpt-like"/>
</dbReference>
<evidence type="ECO:0000256" key="1">
    <source>
        <dbReference type="ARBA" id="ARBA00004167"/>
    </source>
</evidence>
<evidence type="ECO:0000256" key="3">
    <source>
        <dbReference type="ARBA" id="ARBA00022989"/>
    </source>
</evidence>
<evidence type="ECO:0000313" key="8">
    <source>
        <dbReference type="Proteomes" id="UP001556367"/>
    </source>
</evidence>
<sequence length="456" mass="48148">MPQVNYTIDDRSPLIQYQPAGAWSYGSNDPRLDGDWDKYSNNGTFMLCTAAGSSASLTFTGTSVWIFGAKRSNHGPYSVNLDGTVTTGSGYVQSLFQTPLFSATGLEDRSHTVTITNMRTGDAQPFLDIDFITWTSEVQNDQQTRYANSDSAFSYQPSTSWSSPALAGFSSSVAHSTLDSGASMFLNFSGESVTLYGATGPNAAPYAVQLDGGSVTSFNATTDAYTPQVILFHADNLSPGSHSVRLTNTPSTMGQSSSIDYALVRGASSTGTSPNASSRESSTSKLNAGAIAGIVVGAIVVLALLAALAVLLRRRKRAKQLHDPGFIKEDKPRRPSDVLLATPFPFTAEPQHAASHRDLASSPDLSSQQKSTSSSPYLPPGALPASVAHMRSLTSLTGTSTDVSSASGNARITAATAGRSDKLARLVHLRSQSNGSNDVLERAPPSYEQAVPDHRS</sequence>
<keyword evidence="8" id="KW-1185">Reference proteome</keyword>
<evidence type="ECO:0000256" key="6">
    <source>
        <dbReference type="SAM" id="Phobius"/>
    </source>
</evidence>